<sequence>MQKNPKNPRGNFFDMVPGPFKRHKNGNPGSGIVRKFEKNDNQRFEDHIEIVQITTTIFVIYIGYNIPNVIQKCCKYMKQICSSDKNEENENFGILEKKTDMNYVKIVFFAIGIKKFIESEQDKNNNNSVIN</sequence>
<evidence type="ECO:0000313" key="2">
    <source>
        <dbReference type="EMBL" id="PIC14834.1"/>
    </source>
</evidence>
<protein>
    <submittedName>
        <fullName evidence="2">Uncharacterized protein</fullName>
    </submittedName>
</protein>
<organism evidence="2 3">
    <name type="scientific">Caenorhabditis nigoni</name>
    <dbReference type="NCBI Taxonomy" id="1611254"/>
    <lineage>
        <taxon>Eukaryota</taxon>
        <taxon>Metazoa</taxon>
        <taxon>Ecdysozoa</taxon>
        <taxon>Nematoda</taxon>
        <taxon>Chromadorea</taxon>
        <taxon>Rhabditida</taxon>
        <taxon>Rhabditina</taxon>
        <taxon>Rhabditomorpha</taxon>
        <taxon>Rhabditoidea</taxon>
        <taxon>Rhabditidae</taxon>
        <taxon>Peloderinae</taxon>
        <taxon>Caenorhabditis</taxon>
    </lineage>
</organism>
<accession>A0A2G5SID7</accession>
<keyword evidence="3" id="KW-1185">Reference proteome</keyword>
<name>A0A2G5SID7_9PELO</name>
<reference evidence="3" key="1">
    <citation type="submission" date="2017-10" db="EMBL/GenBank/DDBJ databases">
        <title>Rapid genome shrinkage in a self-fertile nematode reveals novel sperm competition proteins.</title>
        <authorList>
            <person name="Yin D."/>
            <person name="Schwarz E.M."/>
            <person name="Thomas C.G."/>
            <person name="Felde R.L."/>
            <person name="Korf I.F."/>
            <person name="Cutter A.D."/>
            <person name="Schartner C.M."/>
            <person name="Ralston E.J."/>
            <person name="Meyer B.J."/>
            <person name="Haag E.S."/>
        </authorList>
    </citation>
    <scope>NUCLEOTIDE SEQUENCE [LARGE SCALE GENOMIC DNA]</scope>
    <source>
        <strain evidence="3">JU1422</strain>
    </source>
</reference>
<gene>
    <name evidence="2" type="ORF">B9Z55_027006</name>
</gene>
<evidence type="ECO:0000256" key="1">
    <source>
        <dbReference type="SAM" id="MobiDB-lite"/>
    </source>
</evidence>
<dbReference type="Proteomes" id="UP000230233">
    <property type="component" value="Unassembled WGS sequence"/>
</dbReference>
<feature type="region of interest" description="Disordered" evidence="1">
    <location>
        <begin position="1"/>
        <end position="31"/>
    </location>
</feature>
<comment type="caution">
    <text evidence="2">The sequence shown here is derived from an EMBL/GenBank/DDBJ whole genome shotgun (WGS) entry which is preliminary data.</text>
</comment>
<proteinExistence type="predicted"/>
<dbReference type="EMBL" id="PDUG01000007">
    <property type="protein sequence ID" value="PIC14834.1"/>
    <property type="molecule type" value="Genomic_DNA"/>
</dbReference>
<evidence type="ECO:0000313" key="3">
    <source>
        <dbReference type="Proteomes" id="UP000230233"/>
    </source>
</evidence>
<dbReference type="AlphaFoldDB" id="A0A2G5SID7"/>